<evidence type="ECO:0000256" key="2">
    <source>
        <dbReference type="ARBA" id="ARBA00004613"/>
    </source>
</evidence>
<evidence type="ECO:0000256" key="6">
    <source>
        <dbReference type="ARBA" id="ARBA00022729"/>
    </source>
</evidence>
<keyword evidence="5" id="KW-0325">Glycoprotein</keyword>
<dbReference type="OMA" id="VINCLAT"/>
<keyword evidence="7 9" id="KW-1015">Disulfide bond</keyword>
<evidence type="ECO:0000256" key="5">
    <source>
        <dbReference type="ARBA" id="ARBA00022622"/>
    </source>
</evidence>
<organism evidence="13 14">
    <name type="scientific">Glarea lozoyensis (strain ATCC 20868 / MF5171)</name>
    <dbReference type="NCBI Taxonomy" id="1116229"/>
    <lineage>
        <taxon>Eukaryota</taxon>
        <taxon>Fungi</taxon>
        <taxon>Dikarya</taxon>
        <taxon>Ascomycota</taxon>
        <taxon>Pezizomycotina</taxon>
        <taxon>Leotiomycetes</taxon>
        <taxon>Helotiales</taxon>
        <taxon>Helotiaceae</taxon>
        <taxon>Glarea</taxon>
    </lineage>
</organism>
<evidence type="ECO:0000259" key="12">
    <source>
        <dbReference type="PROSITE" id="PS52012"/>
    </source>
</evidence>
<gene>
    <name evidence="13" type="ORF">GLAREA_05293</name>
</gene>
<keyword evidence="5" id="KW-0472">Membrane</keyword>
<evidence type="ECO:0000256" key="7">
    <source>
        <dbReference type="ARBA" id="ARBA00023157"/>
    </source>
</evidence>
<evidence type="ECO:0000256" key="1">
    <source>
        <dbReference type="ARBA" id="ARBA00004589"/>
    </source>
</evidence>
<dbReference type="STRING" id="1116229.S3DDX1"/>
<evidence type="ECO:0000256" key="4">
    <source>
        <dbReference type="ARBA" id="ARBA00022525"/>
    </source>
</evidence>
<dbReference type="PROSITE" id="PS52012">
    <property type="entry name" value="CFEM"/>
    <property type="match status" value="1"/>
</dbReference>
<keyword evidence="14" id="KW-1185">Reference proteome</keyword>
<evidence type="ECO:0000313" key="13">
    <source>
        <dbReference type="EMBL" id="EPE35955.1"/>
    </source>
</evidence>
<comment type="caution">
    <text evidence="9">Lacks conserved residue(s) required for the propagation of feature annotation.</text>
</comment>
<dbReference type="Proteomes" id="UP000016922">
    <property type="component" value="Unassembled WGS sequence"/>
</dbReference>
<dbReference type="AlphaFoldDB" id="S3DDX1"/>
<feature type="signal peptide" evidence="11">
    <location>
        <begin position="1"/>
        <end position="18"/>
    </location>
</feature>
<dbReference type="GO" id="GO:0098552">
    <property type="term" value="C:side of membrane"/>
    <property type="evidence" value="ECO:0007669"/>
    <property type="project" value="UniProtKB-KW"/>
</dbReference>
<comment type="similarity">
    <text evidence="3">Belongs to the RBT5 family.</text>
</comment>
<evidence type="ECO:0000256" key="9">
    <source>
        <dbReference type="PROSITE-ProRule" id="PRU01356"/>
    </source>
</evidence>
<dbReference type="KEGG" id="glz:GLAREA_05293"/>
<dbReference type="InterPro" id="IPR008427">
    <property type="entry name" value="Extracellular_membr_CFEM_dom"/>
</dbReference>
<feature type="chain" id="PRO_5004508275" description="CFEM domain-containing protein" evidence="11">
    <location>
        <begin position="19"/>
        <end position="156"/>
    </location>
</feature>
<keyword evidence="4" id="KW-0964">Secreted</keyword>
<sequence>MKTSASSILLALAALATAQDLPPDLPSCVQVCAQPYFVTSSGYTTFAGCDVRNVACVCANKQFISEISCCISKSCSAGDQKAAADFGGNLCSQVSLPGTPPLPSIASCAAGNGTSATSTSVPATTVTGSMTTLASPTVTGATAASRNPTIRGRAAR</sequence>
<feature type="region of interest" description="Disordered" evidence="10">
    <location>
        <begin position="137"/>
        <end position="156"/>
    </location>
</feature>
<feature type="disulfide bond" evidence="9">
    <location>
        <begin position="58"/>
        <end position="91"/>
    </location>
</feature>
<dbReference type="Pfam" id="PF05730">
    <property type="entry name" value="CFEM"/>
    <property type="match status" value="1"/>
</dbReference>
<keyword evidence="8" id="KW-0449">Lipoprotein</keyword>
<name>S3DDX1_GLAL2</name>
<evidence type="ECO:0000256" key="10">
    <source>
        <dbReference type="SAM" id="MobiDB-lite"/>
    </source>
</evidence>
<feature type="compositionally biased region" description="Polar residues" evidence="10">
    <location>
        <begin position="137"/>
        <end position="148"/>
    </location>
</feature>
<dbReference type="GeneID" id="19464347"/>
<dbReference type="GO" id="GO:0005576">
    <property type="term" value="C:extracellular region"/>
    <property type="evidence" value="ECO:0007669"/>
    <property type="project" value="UniProtKB-SubCell"/>
</dbReference>
<dbReference type="HOGENOM" id="CLU_063084_1_3_1"/>
<evidence type="ECO:0000256" key="8">
    <source>
        <dbReference type="ARBA" id="ARBA00023288"/>
    </source>
</evidence>
<feature type="domain" description="CFEM" evidence="12">
    <location>
        <begin position="1"/>
        <end position="120"/>
    </location>
</feature>
<dbReference type="RefSeq" id="XP_008076773.1">
    <property type="nucleotide sequence ID" value="XM_008078582.1"/>
</dbReference>
<evidence type="ECO:0000313" key="14">
    <source>
        <dbReference type="Proteomes" id="UP000016922"/>
    </source>
</evidence>
<comment type="subcellular location">
    <subcellularLocation>
        <location evidence="1">Membrane</location>
        <topology evidence="1">Lipid-anchor</topology>
        <topology evidence="1">GPI-anchor</topology>
    </subcellularLocation>
    <subcellularLocation>
        <location evidence="2">Secreted</location>
    </subcellularLocation>
</comment>
<feature type="disulfide bond" evidence="9">
    <location>
        <begin position="49"/>
        <end position="56"/>
    </location>
</feature>
<keyword evidence="5" id="KW-0336">GPI-anchor</keyword>
<dbReference type="EMBL" id="KE145353">
    <property type="protein sequence ID" value="EPE35955.1"/>
    <property type="molecule type" value="Genomic_DNA"/>
</dbReference>
<protein>
    <recommendedName>
        <fullName evidence="12">CFEM domain-containing protein</fullName>
    </recommendedName>
</protein>
<reference evidence="13 14" key="1">
    <citation type="journal article" date="2013" name="BMC Genomics">
        <title>Genomics-driven discovery of the pneumocandin biosynthetic gene cluster in the fungus Glarea lozoyensis.</title>
        <authorList>
            <person name="Chen L."/>
            <person name="Yue Q."/>
            <person name="Zhang X."/>
            <person name="Xiang M."/>
            <person name="Wang C."/>
            <person name="Li S."/>
            <person name="Che Y."/>
            <person name="Ortiz-Lopez F.J."/>
            <person name="Bills G.F."/>
            <person name="Liu X."/>
            <person name="An Z."/>
        </authorList>
    </citation>
    <scope>NUCLEOTIDE SEQUENCE [LARGE SCALE GENOMIC DNA]</scope>
    <source>
        <strain evidence="14">ATCC 20868 / MF5171</strain>
    </source>
</reference>
<proteinExistence type="inferred from homology"/>
<accession>S3DDX1</accession>
<keyword evidence="6 11" id="KW-0732">Signal</keyword>
<evidence type="ECO:0000256" key="11">
    <source>
        <dbReference type="SAM" id="SignalP"/>
    </source>
</evidence>
<dbReference type="OrthoDB" id="3065412at2759"/>
<evidence type="ECO:0000256" key="3">
    <source>
        <dbReference type="ARBA" id="ARBA00010031"/>
    </source>
</evidence>